<evidence type="ECO:0000256" key="2">
    <source>
        <dbReference type="ARBA" id="ARBA00022676"/>
    </source>
</evidence>
<dbReference type="Pfam" id="PF05637">
    <property type="entry name" value="Glyco_transf_34"/>
    <property type="match status" value="1"/>
</dbReference>
<name>A0A232LMF7_9EURO</name>
<keyword evidence="2" id="KW-0328">Glycosyltransferase</keyword>
<evidence type="ECO:0000256" key="4">
    <source>
        <dbReference type="SAM" id="Phobius"/>
    </source>
</evidence>
<dbReference type="Gene3D" id="3.90.550.10">
    <property type="entry name" value="Spore Coat Polysaccharide Biosynthesis Protein SpsA, Chain A"/>
    <property type="match status" value="1"/>
</dbReference>
<dbReference type="GO" id="GO:0006487">
    <property type="term" value="P:protein N-linked glycosylation"/>
    <property type="evidence" value="ECO:0007669"/>
    <property type="project" value="TreeGrafter"/>
</dbReference>
<comment type="caution">
    <text evidence="5">The sequence shown here is derived from an EMBL/GenBank/DDBJ whole genome shotgun (WGS) entry which is preliminary data.</text>
</comment>
<feature type="transmembrane region" description="Helical" evidence="4">
    <location>
        <begin position="33"/>
        <end position="53"/>
    </location>
</feature>
<keyword evidence="4" id="KW-1133">Transmembrane helix</keyword>
<dbReference type="GO" id="GO:0000009">
    <property type="term" value="F:alpha-1,6-mannosyltransferase activity"/>
    <property type="evidence" value="ECO:0007669"/>
    <property type="project" value="TreeGrafter"/>
</dbReference>
<dbReference type="InterPro" id="IPR008630">
    <property type="entry name" value="Glyco_trans_34"/>
</dbReference>
<reference evidence="5 6" key="1">
    <citation type="journal article" date="2015" name="Environ. Microbiol.">
        <title>Metagenome sequence of Elaphomyces granulatus from sporocarp tissue reveals Ascomycota ectomycorrhizal fingerprints of genome expansion and a Proteobacteria-rich microbiome.</title>
        <authorList>
            <person name="Quandt C.A."/>
            <person name="Kohler A."/>
            <person name="Hesse C.N."/>
            <person name="Sharpton T.J."/>
            <person name="Martin F."/>
            <person name="Spatafora J.W."/>
        </authorList>
    </citation>
    <scope>NUCLEOTIDE SEQUENCE [LARGE SCALE GENOMIC DNA]</scope>
    <source>
        <strain evidence="5 6">OSC145934</strain>
    </source>
</reference>
<proteinExistence type="inferred from homology"/>
<gene>
    <name evidence="5" type="ORF">Egran_06900</name>
</gene>
<comment type="similarity">
    <text evidence="1">Belongs to the glycosyltransferase 34 family.</text>
</comment>
<dbReference type="PANTHER" id="PTHR31306:SF10">
    <property type="entry name" value="ALPHA-1,6-MANNOSYLTRANSFERASE MNN11-RELATED"/>
    <property type="match status" value="1"/>
</dbReference>
<keyword evidence="4" id="KW-0812">Transmembrane</keyword>
<protein>
    <recommendedName>
        <fullName evidence="7">Alpha-1,6-mannosyltransferase subunit</fullName>
    </recommendedName>
</protein>
<keyword evidence="6" id="KW-1185">Reference proteome</keyword>
<evidence type="ECO:0000256" key="1">
    <source>
        <dbReference type="ARBA" id="ARBA00005664"/>
    </source>
</evidence>
<dbReference type="InterPro" id="IPR029044">
    <property type="entry name" value="Nucleotide-diphossugar_trans"/>
</dbReference>
<evidence type="ECO:0008006" key="7">
    <source>
        <dbReference type="Google" id="ProtNLM"/>
    </source>
</evidence>
<sequence length="321" mass="37110">MQFALPPRQLSTSHPPYIPSTRLSLLRRRQLKAIAVFGLALLTIFYLLSYFSFSRDSPADVTPAGTPNVVIVTLFDREGLSDSHIQMITKNREYYAMKHGYTNFFANTSDYLYAFGSDIPYSWALIPAVRHAMATHPYSTYFFHLNPHALIMNPDISVTSHVLDRKRIESLMLKDIPVVPPDSVIKTFSHVKGNDVEFILSQDKEDLTSDNFFIKQGDWAHFLLDAWFDPLYRSYGFAKAEKHALDHIVQWHPTILTKMALFPQRVFNAYSKDSPGAVVNGTYQDGDFIIRFSRCQTYDNRDCEQEMQPFYKSWQKSHRQN</sequence>
<accession>A0A232LMF7</accession>
<keyword evidence="4" id="KW-0472">Membrane</keyword>
<dbReference type="EMBL" id="NPHW01007173">
    <property type="protein sequence ID" value="OXV05331.1"/>
    <property type="molecule type" value="Genomic_DNA"/>
</dbReference>
<dbReference type="FunFam" id="3.90.550.10:FF:000149">
    <property type="entry name" value="Alpha-1,6-mannosyltransferase subunit"/>
    <property type="match status" value="1"/>
</dbReference>
<dbReference type="PANTHER" id="PTHR31306">
    <property type="entry name" value="ALPHA-1,6-MANNOSYLTRANSFERASE MNN11-RELATED"/>
    <property type="match status" value="1"/>
</dbReference>
<organism evidence="5 6">
    <name type="scientific">Elaphomyces granulatus</name>
    <dbReference type="NCBI Taxonomy" id="519963"/>
    <lineage>
        <taxon>Eukaryota</taxon>
        <taxon>Fungi</taxon>
        <taxon>Dikarya</taxon>
        <taxon>Ascomycota</taxon>
        <taxon>Pezizomycotina</taxon>
        <taxon>Eurotiomycetes</taxon>
        <taxon>Eurotiomycetidae</taxon>
        <taxon>Eurotiales</taxon>
        <taxon>Elaphomycetaceae</taxon>
        <taxon>Elaphomyces</taxon>
    </lineage>
</organism>
<dbReference type="OrthoDB" id="205108at2759"/>
<dbReference type="Proteomes" id="UP000243515">
    <property type="component" value="Unassembled WGS sequence"/>
</dbReference>
<evidence type="ECO:0000256" key="3">
    <source>
        <dbReference type="ARBA" id="ARBA00022679"/>
    </source>
</evidence>
<keyword evidence="3" id="KW-0808">Transferase</keyword>
<dbReference type="AlphaFoldDB" id="A0A232LMF7"/>
<evidence type="ECO:0000313" key="5">
    <source>
        <dbReference type="EMBL" id="OXV05331.1"/>
    </source>
</evidence>
<evidence type="ECO:0000313" key="6">
    <source>
        <dbReference type="Proteomes" id="UP000243515"/>
    </source>
</evidence>
<dbReference type="GO" id="GO:0000136">
    <property type="term" value="C:mannan polymerase complex"/>
    <property type="evidence" value="ECO:0007669"/>
    <property type="project" value="TreeGrafter"/>
</dbReference>